<evidence type="ECO:0000313" key="9">
    <source>
        <dbReference type="EMBL" id="GAA3861611.1"/>
    </source>
</evidence>
<feature type="transmembrane region" description="Helical" evidence="8">
    <location>
        <begin position="135"/>
        <end position="157"/>
    </location>
</feature>
<evidence type="ECO:0000313" key="10">
    <source>
        <dbReference type="Proteomes" id="UP001399917"/>
    </source>
</evidence>
<reference evidence="10" key="1">
    <citation type="journal article" date="2019" name="Int. J. Syst. Evol. Microbiol.">
        <title>The Global Catalogue of Microorganisms (GCM) 10K type strain sequencing project: providing services to taxonomists for standard genome sequencing and annotation.</title>
        <authorList>
            <consortium name="The Broad Institute Genomics Platform"/>
            <consortium name="The Broad Institute Genome Sequencing Center for Infectious Disease"/>
            <person name="Wu L."/>
            <person name="Ma J."/>
        </authorList>
    </citation>
    <scope>NUCLEOTIDE SEQUENCE [LARGE SCALE GENOMIC DNA]</scope>
    <source>
        <strain evidence="10">JCM 17190</strain>
    </source>
</reference>
<dbReference type="EMBL" id="BAABDF010000005">
    <property type="protein sequence ID" value="GAA3861611.1"/>
    <property type="molecule type" value="Genomic_DNA"/>
</dbReference>
<feature type="transmembrane region" description="Helical" evidence="8">
    <location>
        <begin position="213"/>
        <end position="231"/>
    </location>
</feature>
<name>A0ABP7K1X5_9RHOB</name>
<feature type="transmembrane region" description="Helical" evidence="8">
    <location>
        <begin position="72"/>
        <end position="90"/>
    </location>
</feature>
<protein>
    <submittedName>
        <fullName evidence="9">AzlC family ABC transporter permease</fullName>
    </submittedName>
</protein>
<comment type="caution">
    <text evidence="9">The sequence shown here is derived from an EMBL/GenBank/DDBJ whole genome shotgun (WGS) entry which is preliminary data.</text>
</comment>
<organism evidence="9 10">
    <name type="scientific">Celeribacter arenosi</name>
    <dbReference type="NCBI Taxonomy" id="792649"/>
    <lineage>
        <taxon>Bacteria</taxon>
        <taxon>Pseudomonadati</taxon>
        <taxon>Pseudomonadota</taxon>
        <taxon>Alphaproteobacteria</taxon>
        <taxon>Rhodobacterales</taxon>
        <taxon>Roseobacteraceae</taxon>
        <taxon>Celeribacter</taxon>
    </lineage>
</organism>
<dbReference type="PANTHER" id="PTHR34979:SF1">
    <property type="entry name" value="INNER MEMBRANE PROTEIN YGAZ"/>
    <property type="match status" value="1"/>
</dbReference>
<comment type="subcellular location">
    <subcellularLocation>
        <location evidence="1">Cell membrane</location>
        <topology evidence="1">Multi-pass membrane protein</topology>
    </subcellularLocation>
</comment>
<keyword evidence="5 8" id="KW-0812">Transmembrane</keyword>
<feature type="transmembrane region" description="Helical" evidence="8">
    <location>
        <begin position="20"/>
        <end position="40"/>
    </location>
</feature>
<dbReference type="Pfam" id="PF03591">
    <property type="entry name" value="AzlC"/>
    <property type="match status" value="1"/>
</dbReference>
<evidence type="ECO:0000256" key="3">
    <source>
        <dbReference type="ARBA" id="ARBA00022448"/>
    </source>
</evidence>
<comment type="similarity">
    <text evidence="2">Belongs to the AzlC family.</text>
</comment>
<sequence>MPRADLRSQFRRGFVDSLPFYLVVGPFGLIFGVIATEAGLNLVEVMGFSILVIAGASQLAALQLMSENAPTVIVLATALAVNMRMAMYSASLTPHIGKAPFWMRALAAYFLFDQPYALSMIDYEKEPERSAIEKITYFAGVGVPMSVVWYAATLAGALLGERIPGDIGLDFAVPITFLAVVAPMLKSLAHVAAAFTSVALVIVLGFMPYGSGLLVAALIALIVGAQVEIWTEKRKKGLVQ</sequence>
<evidence type="ECO:0000256" key="7">
    <source>
        <dbReference type="ARBA" id="ARBA00023136"/>
    </source>
</evidence>
<evidence type="ECO:0000256" key="2">
    <source>
        <dbReference type="ARBA" id="ARBA00010735"/>
    </source>
</evidence>
<dbReference type="InterPro" id="IPR011606">
    <property type="entry name" value="Brnchd-chn_aa_trnsp_permease"/>
</dbReference>
<dbReference type="RefSeq" id="WP_344844462.1">
    <property type="nucleotide sequence ID" value="NZ_BAABDF010000005.1"/>
</dbReference>
<accession>A0ABP7K1X5</accession>
<evidence type="ECO:0000256" key="8">
    <source>
        <dbReference type="SAM" id="Phobius"/>
    </source>
</evidence>
<keyword evidence="6 8" id="KW-1133">Transmembrane helix</keyword>
<keyword evidence="4" id="KW-1003">Cell membrane</keyword>
<proteinExistence type="inferred from homology"/>
<evidence type="ECO:0000256" key="6">
    <source>
        <dbReference type="ARBA" id="ARBA00022989"/>
    </source>
</evidence>
<gene>
    <name evidence="9" type="ORF">GCM10022404_10350</name>
</gene>
<keyword evidence="10" id="KW-1185">Reference proteome</keyword>
<evidence type="ECO:0000256" key="4">
    <source>
        <dbReference type="ARBA" id="ARBA00022475"/>
    </source>
</evidence>
<keyword evidence="3" id="KW-0813">Transport</keyword>
<evidence type="ECO:0000256" key="1">
    <source>
        <dbReference type="ARBA" id="ARBA00004651"/>
    </source>
</evidence>
<dbReference type="PANTHER" id="PTHR34979">
    <property type="entry name" value="INNER MEMBRANE PROTEIN YGAZ"/>
    <property type="match status" value="1"/>
</dbReference>
<evidence type="ECO:0000256" key="5">
    <source>
        <dbReference type="ARBA" id="ARBA00022692"/>
    </source>
</evidence>
<feature type="transmembrane region" description="Helical" evidence="8">
    <location>
        <begin position="46"/>
        <end position="65"/>
    </location>
</feature>
<dbReference type="Proteomes" id="UP001399917">
    <property type="component" value="Unassembled WGS sequence"/>
</dbReference>
<keyword evidence="7 8" id="KW-0472">Membrane</keyword>